<evidence type="ECO:0000313" key="3">
    <source>
        <dbReference type="Proteomes" id="UP001296104"/>
    </source>
</evidence>
<dbReference type="Gene3D" id="3.90.25.10">
    <property type="entry name" value="UDP-galactose 4-epimerase, domain 1"/>
    <property type="match status" value="1"/>
</dbReference>
<reference evidence="2" key="1">
    <citation type="submission" date="2023-11" db="EMBL/GenBank/DDBJ databases">
        <authorList>
            <person name="Alioto T."/>
            <person name="Alioto T."/>
            <person name="Gomez Garrido J."/>
        </authorList>
    </citation>
    <scope>NUCLEOTIDE SEQUENCE</scope>
</reference>
<evidence type="ECO:0000313" key="2">
    <source>
        <dbReference type="EMBL" id="CAK4030886.1"/>
    </source>
</evidence>
<dbReference type="Proteomes" id="UP001296104">
    <property type="component" value="Unassembled WGS sequence"/>
</dbReference>
<sequence length="307" mass="34681">MAVDYNNDLLLITAASGKQATALLPHLAPRFKRLRLQCISDSSRKRLQEEYPNAEAIQSDFSDLTKAKTLLKGVATCYLITPAFHPREAQHGINMVDAATQNYRCGEGPFKHLIFSSVIHSSIRAMANHDNKRYVEEALVDADIPYTILQPTHIMDTTPIRMIAEQETPVFKARFDPRTEFSFVCTYDIGEAVAKIIMHREQHLYATYQLVSTSEPLNYVEAMGIVSQVIGKTVRIERLSVDEAVEGFRGLIAAGTPEQDSQALLSNAARMFVYYNRNGLKGNSNVLQMLLGRKPLEYREWVERQLK</sequence>
<accession>A0AAI8Z1R3</accession>
<dbReference type="InterPro" id="IPR036291">
    <property type="entry name" value="NAD(P)-bd_dom_sf"/>
</dbReference>
<dbReference type="PANTHER" id="PTHR43162:SF1">
    <property type="entry name" value="PRESTALK A DIFFERENTIATION PROTEIN A"/>
    <property type="match status" value="1"/>
</dbReference>
<protein>
    <recommendedName>
        <fullName evidence="1">NmrA-like domain-containing protein</fullName>
    </recommendedName>
</protein>
<name>A0AAI8Z1R3_9PEZI</name>
<dbReference type="Gene3D" id="3.40.50.720">
    <property type="entry name" value="NAD(P)-binding Rossmann-like Domain"/>
    <property type="match status" value="1"/>
</dbReference>
<dbReference type="EMBL" id="CAVMBE010000041">
    <property type="protein sequence ID" value="CAK4030886.1"/>
    <property type="molecule type" value="Genomic_DNA"/>
</dbReference>
<dbReference type="InterPro" id="IPR051604">
    <property type="entry name" value="Ergot_Alk_Oxidoreductase"/>
</dbReference>
<gene>
    <name evidence="2" type="ORF">LECACI_7A006044</name>
</gene>
<feature type="domain" description="NmrA-like" evidence="1">
    <location>
        <begin position="8"/>
        <end position="244"/>
    </location>
</feature>
<dbReference type="SUPFAM" id="SSF51735">
    <property type="entry name" value="NAD(P)-binding Rossmann-fold domains"/>
    <property type="match status" value="1"/>
</dbReference>
<comment type="caution">
    <text evidence="2">The sequence shown here is derived from an EMBL/GenBank/DDBJ whole genome shotgun (WGS) entry which is preliminary data.</text>
</comment>
<evidence type="ECO:0000259" key="1">
    <source>
        <dbReference type="Pfam" id="PF05368"/>
    </source>
</evidence>
<dbReference type="AlphaFoldDB" id="A0AAI8Z1R3"/>
<dbReference type="Pfam" id="PF05368">
    <property type="entry name" value="NmrA"/>
    <property type="match status" value="1"/>
</dbReference>
<proteinExistence type="predicted"/>
<keyword evidence="3" id="KW-1185">Reference proteome</keyword>
<dbReference type="PANTHER" id="PTHR43162">
    <property type="match status" value="1"/>
</dbReference>
<dbReference type="InterPro" id="IPR008030">
    <property type="entry name" value="NmrA-like"/>
</dbReference>
<organism evidence="2 3">
    <name type="scientific">Lecanosticta acicola</name>
    <dbReference type="NCBI Taxonomy" id="111012"/>
    <lineage>
        <taxon>Eukaryota</taxon>
        <taxon>Fungi</taxon>
        <taxon>Dikarya</taxon>
        <taxon>Ascomycota</taxon>
        <taxon>Pezizomycotina</taxon>
        <taxon>Dothideomycetes</taxon>
        <taxon>Dothideomycetidae</taxon>
        <taxon>Mycosphaerellales</taxon>
        <taxon>Mycosphaerellaceae</taxon>
        <taxon>Lecanosticta</taxon>
    </lineage>
</organism>